<protein>
    <submittedName>
        <fullName evidence="4">SpoU rRNA Methylase family protein</fullName>
    </submittedName>
</protein>
<feature type="domain" description="tRNA/rRNA methyltransferase SpoU type" evidence="3">
    <location>
        <begin position="1222"/>
        <end position="1364"/>
    </location>
</feature>
<dbReference type="InterPro" id="IPR044748">
    <property type="entry name" value="Trm3/TARBP1_C"/>
</dbReference>
<dbReference type="GO" id="GO:0016423">
    <property type="term" value="F:tRNA (guanine) methyltransferase activity"/>
    <property type="evidence" value="ECO:0007669"/>
    <property type="project" value="InterPro"/>
</dbReference>
<comment type="caution">
    <text evidence="4">The sequence shown here is derived from an EMBL/GenBank/DDBJ whole genome shotgun (WGS) entry which is preliminary data.</text>
</comment>
<dbReference type="Proteomes" id="UP000590412">
    <property type="component" value="Unassembled WGS sequence"/>
</dbReference>
<accession>A0A8X7NK57</accession>
<dbReference type="EMBL" id="JABWAB010000007">
    <property type="protein sequence ID" value="KAF6047274.1"/>
    <property type="molecule type" value="Genomic_DNA"/>
</dbReference>
<dbReference type="GO" id="GO:0003723">
    <property type="term" value="F:RNA binding"/>
    <property type="evidence" value="ECO:0007669"/>
    <property type="project" value="InterPro"/>
</dbReference>
<evidence type="ECO:0000256" key="2">
    <source>
        <dbReference type="ARBA" id="ARBA00022679"/>
    </source>
</evidence>
<keyword evidence="1 4" id="KW-0489">Methyltransferase</keyword>
<sequence length="1372" mass="156656">MSSASLISKYIGQDKQLEIIDNLSTNLTNNDDDVDILVELLHEVEINDKSLAVLSEYCHQHLLDREYIDSMSKLINALPKLEDQILDQATHFTQLYIHKHKSDFGLTYYQSFNLKGDIKEDRDISEVDLNVLFALLSKIFQKQTHESILLIDHLLLLLLGIDEKPVSNEASNLLRWRIKLLSNDPNQFDLIWKVILTLESSESSYQQSSALTLWLRYLNSSNDLQNNTDYQSFLQTNKYWAVLQSGLTSTIHEHRKFSASILQLSIKSINSDFNNDFIKWEKSQTGAYLNEWARYVTLYEILAIDTSLHQAEAGFIDITGLISPNSLIKPSWGWCLLSTGFTATIDSVRKLIIRLLLSIPLQNLYLIKDALPILEKSFLTNLMVAANMNVKVINGKVQCPFAYQLKDLITNMVKNLKDERDMQAVAASILRVCADFKHNFSPTRILIMNGLVEGLREKKVLQYGVHDLPLLELFEIKSEGALLETYSQTLNLRLLLNFKPDLHKFLQLLNKFIKFNGFTLLRENLSLFENYIADDEGLEEFLERSDTVDLKVSLLNISSQTFYLSKTEPLLLAKLLESGFRKATLKSIAEELQELVNSDDIAVVECLSNADYTEFDFAIPPHDKILQLWSQIEKDLQSKDLTTLSNVYFKMKLFNNVFLNSNFQFEDPKVLVNLKNNLLTNTDEMTKMDKFFYKIKDRIDGEYYTTLQTSFQKNSTFFPAAFNTFDSSSSSYSGNYAMVKLIQHHLETSSEVHQDIEIVGFLSQLWFGVVESGRLHLSQRDLQLSIIKTLLHPQIIYHHESASQLRLLCLSVLEHSRTRRSLLPALTQALVNAQLSNQEQFEKLEWLPEVLVSGFLVYQAKTSYFKVVEVLADIYDKQVSLNTPSNIYQDAYGPEEVSSRVNLMAIFNSIQSTDFAQSIYNYIVKNEDKYSLFNPLRTTDSFEEWNRLQLYTILNSLVDKIEIDFDLVLQRISTEPSPLVRMYIEWILAYNLLHNEEWTKRIFDELTTNMSNLKPAVATSYLRILFLMICKFDSTKEGEVLTKFINIVVPGATSSKKLIRHFSLSLVLSIQNEISKKDLPIDANVKSIIANLHHSATTSDSFGQFRSGDALLWDIVNDLTLVALAGGIVLRLTDRDDIDFITEAQFKENLSQSQIAHLRHPVGHDEKDIWTAQQLMKKKPIISPIESVTQSQPLQTKSGAWNAIMDVDNNTSVSKELMRSDLIVVASLVDKPPNLGGICRLSDVLGAGLLTIHDMSISKHPQFKNVAVTADQWMPMIEVIPENIRDYLLEKKKEGYTLIGLEQTDQSVELNNDLKFPQKSLILLGREREGIPGDLLAELDFCVEIKQVGIVRSMNIQTATAIIVHAYSSQHC</sequence>
<evidence type="ECO:0000313" key="4">
    <source>
        <dbReference type="EMBL" id="KAF6047274.1"/>
    </source>
</evidence>
<dbReference type="InterPro" id="IPR001537">
    <property type="entry name" value="SpoU_MeTrfase"/>
</dbReference>
<dbReference type="CDD" id="cd18091">
    <property type="entry name" value="SpoU-like_TRM3-like"/>
    <property type="match status" value="1"/>
</dbReference>
<organism evidence="4 5">
    <name type="scientific">Candida parapsilosis</name>
    <name type="common">Yeast</name>
    <dbReference type="NCBI Taxonomy" id="5480"/>
    <lineage>
        <taxon>Eukaryota</taxon>
        <taxon>Fungi</taxon>
        <taxon>Dikarya</taxon>
        <taxon>Ascomycota</taxon>
        <taxon>Saccharomycotina</taxon>
        <taxon>Pichiomycetes</taxon>
        <taxon>Debaryomycetaceae</taxon>
        <taxon>Candida/Lodderomyces clade</taxon>
        <taxon>Candida</taxon>
    </lineage>
</organism>
<evidence type="ECO:0000313" key="5">
    <source>
        <dbReference type="Proteomes" id="UP000590412"/>
    </source>
</evidence>
<reference evidence="4" key="1">
    <citation type="submission" date="2020-03" db="EMBL/GenBank/DDBJ databases">
        <title>FDA dAtabase for Regulatory Grade micrObial Sequences (FDA-ARGOS): Supporting development and validation of Infectious Disease Dx tests.</title>
        <authorList>
            <person name="Campos J."/>
            <person name="Goldberg B."/>
            <person name="Tallon L."/>
            <person name="Sadzewicz L."/>
            <person name="Vavikolanu K."/>
            <person name="Mehta A."/>
            <person name="Aluvathingal J."/>
            <person name="Nadendla S."/>
            <person name="Nandy P."/>
            <person name="Geyer C."/>
            <person name="Yan Y."/>
            <person name="Sichtig H."/>
        </authorList>
    </citation>
    <scope>NUCLEOTIDE SEQUENCE [LARGE SCALE GENOMIC DNA]</scope>
    <source>
        <strain evidence="4">FDAARGOS_652</strain>
    </source>
</reference>
<dbReference type="PANTHER" id="PTHR12029:SF11">
    <property type="entry name" value="METHYLTRANSFERASE TARBP1-RELATED"/>
    <property type="match status" value="1"/>
</dbReference>
<dbReference type="FunFam" id="3.40.1280.10:FF:000022">
    <property type="entry name" value="Trm3p"/>
    <property type="match status" value="1"/>
</dbReference>
<evidence type="ECO:0000256" key="1">
    <source>
        <dbReference type="ARBA" id="ARBA00022603"/>
    </source>
</evidence>
<gene>
    <name evidence="4" type="ORF">FOB60_004810</name>
</gene>
<dbReference type="Pfam" id="PF00588">
    <property type="entry name" value="SpoU_methylase"/>
    <property type="match status" value="1"/>
</dbReference>
<dbReference type="OrthoDB" id="241340at2759"/>
<dbReference type="Gene3D" id="3.40.1280.10">
    <property type="match status" value="1"/>
</dbReference>
<dbReference type="InterPro" id="IPR029026">
    <property type="entry name" value="tRNA_m1G_MTases_N"/>
</dbReference>
<dbReference type="GO" id="GO:0030488">
    <property type="term" value="P:tRNA methylation"/>
    <property type="evidence" value="ECO:0007669"/>
    <property type="project" value="InterPro"/>
</dbReference>
<dbReference type="InterPro" id="IPR029028">
    <property type="entry name" value="Alpha/beta_knot_MTases"/>
</dbReference>
<name>A0A8X7NK57_CANPA</name>
<proteinExistence type="predicted"/>
<evidence type="ECO:0000259" key="3">
    <source>
        <dbReference type="Pfam" id="PF00588"/>
    </source>
</evidence>
<dbReference type="InterPro" id="IPR045330">
    <property type="entry name" value="TRM3/TARBP1"/>
</dbReference>
<dbReference type="SUPFAM" id="SSF75217">
    <property type="entry name" value="alpha/beta knot"/>
    <property type="match status" value="1"/>
</dbReference>
<dbReference type="PANTHER" id="PTHR12029">
    <property type="entry name" value="RNA METHYLTRANSFERASE"/>
    <property type="match status" value="1"/>
</dbReference>
<keyword evidence="2" id="KW-0808">Transferase</keyword>